<name>A0A6F9DPZ0_9ASCI</name>
<organism evidence="6">
    <name type="scientific">Phallusia mammillata</name>
    <dbReference type="NCBI Taxonomy" id="59560"/>
    <lineage>
        <taxon>Eukaryota</taxon>
        <taxon>Metazoa</taxon>
        <taxon>Chordata</taxon>
        <taxon>Tunicata</taxon>
        <taxon>Ascidiacea</taxon>
        <taxon>Phlebobranchia</taxon>
        <taxon>Ascidiidae</taxon>
        <taxon>Phallusia</taxon>
    </lineage>
</organism>
<dbReference type="PANTHER" id="PTHR23276:SF2">
    <property type="entry name" value="PROTEIN PRRC1"/>
    <property type="match status" value="1"/>
</dbReference>
<gene>
    <name evidence="6" type="primary">Prrc1</name>
</gene>
<dbReference type="EMBL" id="LR789337">
    <property type="protein sequence ID" value="CAB3265199.1"/>
    <property type="molecule type" value="mRNA"/>
</dbReference>
<feature type="region of interest" description="Disordered" evidence="4">
    <location>
        <begin position="1"/>
        <end position="42"/>
    </location>
</feature>
<keyword evidence="3" id="KW-0333">Golgi apparatus</keyword>
<protein>
    <submittedName>
        <fullName evidence="6">Protein PRRC1-like</fullName>
    </submittedName>
</protein>
<dbReference type="GO" id="GO:0034237">
    <property type="term" value="F:protein kinase A regulatory subunit binding"/>
    <property type="evidence" value="ECO:0007669"/>
    <property type="project" value="TreeGrafter"/>
</dbReference>
<dbReference type="FunFam" id="3.90.950.10:FF:000017">
    <property type="entry name" value="Protein PRRC1-B"/>
    <property type="match status" value="1"/>
</dbReference>
<dbReference type="InterPro" id="IPR029001">
    <property type="entry name" value="ITPase-like_fam"/>
</dbReference>
<dbReference type="AlphaFoldDB" id="A0A6F9DPZ0"/>
<reference evidence="6" key="1">
    <citation type="submission" date="2020-04" db="EMBL/GenBank/DDBJ databases">
        <authorList>
            <person name="Neveu A P."/>
        </authorList>
    </citation>
    <scope>NUCLEOTIDE SEQUENCE</scope>
    <source>
        <tissue evidence="6">Whole embryo</tissue>
    </source>
</reference>
<accession>A0A6F9DPZ0</accession>
<dbReference type="GO" id="GO:0005794">
    <property type="term" value="C:Golgi apparatus"/>
    <property type="evidence" value="ECO:0007669"/>
    <property type="project" value="UniProtKB-SubCell"/>
</dbReference>
<dbReference type="Pfam" id="PF01931">
    <property type="entry name" value="NTPase_I-T"/>
    <property type="match status" value="1"/>
</dbReference>
<evidence type="ECO:0000259" key="5">
    <source>
        <dbReference type="Pfam" id="PF01931"/>
    </source>
</evidence>
<proteinExistence type="evidence at transcript level"/>
<evidence type="ECO:0000256" key="4">
    <source>
        <dbReference type="SAM" id="MobiDB-lite"/>
    </source>
</evidence>
<evidence type="ECO:0000256" key="1">
    <source>
        <dbReference type="ARBA" id="ARBA00004555"/>
    </source>
</evidence>
<feature type="domain" description="Non-canonical purine NTP phosphatase/PRRC1" evidence="5">
    <location>
        <begin position="96"/>
        <end position="208"/>
    </location>
</feature>
<evidence type="ECO:0000313" key="6">
    <source>
        <dbReference type="EMBL" id="CAB3265199.1"/>
    </source>
</evidence>
<comment type="subcellular location">
    <subcellularLocation>
        <location evidence="1">Golgi apparatus</location>
    </subcellularLocation>
</comment>
<dbReference type="Gene3D" id="3.90.950.10">
    <property type="match status" value="1"/>
</dbReference>
<dbReference type="InterPro" id="IPR026533">
    <property type="entry name" value="NTPase/PRRC1"/>
</dbReference>
<dbReference type="SUPFAM" id="SSF52972">
    <property type="entry name" value="ITPase-like"/>
    <property type="match status" value="1"/>
</dbReference>
<evidence type="ECO:0000256" key="2">
    <source>
        <dbReference type="ARBA" id="ARBA00010298"/>
    </source>
</evidence>
<dbReference type="PANTHER" id="PTHR23276">
    <property type="entry name" value="PROTEIN PRRC1"/>
    <property type="match status" value="1"/>
</dbReference>
<dbReference type="InterPro" id="IPR026534">
    <property type="entry name" value="PRRC1"/>
</dbReference>
<evidence type="ECO:0000256" key="3">
    <source>
        <dbReference type="ARBA" id="ARBA00023034"/>
    </source>
</evidence>
<sequence length="281" mass="30853">MMEPVAPSVVEPQQPATPAENGNPVPEVAPAESVETEKPEGHGSVWNWIKSASNNQFVQKVMERTKTGVDRMITTLDPGMTPFIRDGGDICVVVASDKEVKWGPIRDAFQKTFGAATIMGIAAQPKIAPQPVGYSAGLKGAQERIAFLRKSGAVDKNQVCVAVENFIVEQLTDRWFDVGCLLLQDPENEITLELFTMAVPVENDVVTEAQAATSSTYDLRWSGLAVTVGETIQKKLPWVNPSDWHRALTGTSRRDIIYSTAICLAELYKRRLPEKSIEQDV</sequence>
<comment type="similarity">
    <text evidence="2">Belongs to the PRRC1 family.</text>
</comment>